<reference evidence="3 4" key="1">
    <citation type="submission" date="2019-04" db="EMBL/GenBank/DDBJ databases">
        <authorList>
            <consortium name="Wellcome Sanger Institute Data Sharing"/>
        </authorList>
    </citation>
    <scope>NUCLEOTIDE SEQUENCE [LARGE SCALE GENOMIC DNA]</scope>
</reference>
<dbReference type="SUPFAM" id="SSF53098">
    <property type="entry name" value="Ribonuclease H-like"/>
    <property type="match status" value="1"/>
</dbReference>
<dbReference type="PANTHER" id="PTHR37984">
    <property type="entry name" value="PROTEIN CBG26694"/>
    <property type="match status" value="1"/>
</dbReference>
<keyword evidence="4" id="KW-1185">Reference proteome</keyword>
<reference evidence="3" key="2">
    <citation type="submission" date="2025-08" db="UniProtKB">
        <authorList>
            <consortium name="Ensembl"/>
        </authorList>
    </citation>
    <scope>IDENTIFICATION</scope>
</reference>
<dbReference type="OrthoDB" id="775972at2759"/>
<dbReference type="PANTHER" id="PTHR37984:SF7">
    <property type="entry name" value="INTEGRASE CATALYTIC DOMAIN-CONTAINING PROTEIN"/>
    <property type="match status" value="1"/>
</dbReference>
<dbReference type="Gene3D" id="3.30.420.10">
    <property type="entry name" value="Ribonuclease H-like superfamily/Ribonuclease H"/>
    <property type="match status" value="1"/>
</dbReference>
<dbReference type="Ensembl" id="ENSSFOT00015050981.1">
    <property type="protein sequence ID" value="ENSSFOP00015042018.1"/>
    <property type="gene ID" value="ENSSFOG00015028890.1"/>
</dbReference>
<reference evidence="3" key="3">
    <citation type="submission" date="2025-09" db="UniProtKB">
        <authorList>
            <consortium name="Ensembl"/>
        </authorList>
    </citation>
    <scope>IDENTIFICATION</scope>
</reference>
<feature type="compositionally biased region" description="Low complexity" evidence="1">
    <location>
        <begin position="276"/>
        <end position="293"/>
    </location>
</feature>
<dbReference type="InterPro" id="IPR001584">
    <property type="entry name" value="Integrase_cat-core"/>
</dbReference>
<dbReference type="GO" id="GO:0003676">
    <property type="term" value="F:nucleic acid binding"/>
    <property type="evidence" value="ECO:0007669"/>
    <property type="project" value="InterPro"/>
</dbReference>
<dbReference type="Proteomes" id="UP000694397">
    <property type="component" value="Chromosome 17"/>
</dbReference>
<dbReference type="AlphaFoldDB" id="A0A8C9VCB2"/>
<dbReference type="FunFam" id="3.30.420.10:FF:000063">
    <property type="entry name" value="Retrovirus-related Pol polyprotein from transposon 297-like Protein"/>
    <property type="match status" value="1"/>
</dbReference>
<evidence type="ECO:0000313" key="4">
    <source>
        <dbReference type="Proteomes" id="UP000694397"/>
    </source>
</evidence>
<dbReference type="InterPro" id="IPR036397">
    <property type="entry name" value="RNaseH_sf"/>
</dbReference>
<dbReference type="GeneTree" id="ENSGT00490000044642"/>
<feature type="region of interest" description="Disordered" evidence="1">
    <location>
        <begin position="256"/>
        <end position="327"/>
    </location>
</feature>
<dbReference type="PROSITE" id="PS50994">
    <property type="entry name" value="INTEGRASE"/>
    <property type="match status" value="1"/>
</dbReference>
<protein>
    <recommendedName>
        <fullName evidence="2">Integrase catalytic domain-containing protein</fullName>
    </recommendedName>
</protein>
<evidence type="ECO:0000259" key="2">
    <source>
        <dbReference type="PROSITE" id="PS50994"/>
    </source>
</evidence>
<evidence type="ECO:0000256" key="1">
    <source>
        <dbReference type="SAM" id="MobiDB-lite"/>
    </source>
</evidence>
<dbReference type="GO" id="GO:0015074">
    <property type="term" value="P:DNA integration"/>
    <property type="evidence" value="ECO:0007669"/>
    <property type="project" value="InterPro"/>
</dbReference>
<organism evidence="3 4">
    <name type="scientific">Scleropages formosus</name>
    <name type="common">Asian bonytongue</name>
    <name type="synonym">Osteoglossum formosum</name>
    <dbReference type="NCBI Taxonomy" id="113540"/>
    <lineage>
        <taxon>Eukaryota</taxon>
        <taxon>Metazoa</taxon>
        <taxon>Chordata</taxon>
        <taxon>Craniata</taxon>
        <taxon>Vertebrata</taxon>
        <taxon>Euteleostomi</taxon>
        <taxon>Actinopterygii</taxon>
        <taxon>Neopterygii</taxon>
        <taxon>Teleostei</taxon>
        <taxon>Osteoglossocephala</taxon>
        <taxon>Osteoglossomorpha</taxon>
        <taxon>Osteoglossiformes</taxon>
        <taxon>Osteoglossidae</taxon>
        <taxon>Scleropages</taxon>
    </lineage>
</organism>
<evidence type="ECO:0000313" key="3">
    <source>
        <dbReference type="Ensembl" id="ENSSFOP00015042018.1"/>
    </source>
</evidence>
<name>A0A8C9VCB2_SCLFO</name>
<accession>A0A8C9VCB2</accession>
<feature type="domain" description="Integrase catalytic" evidence="2">
    <location>
        <begin position="29"/>
        <end position="189"/>
    </location>
</feature>
<dbReference type="Pfam" id="PF00665">
    <property type="entry name" value="rve"/>
    <property type="match status" value="1"/>
</dbReference>
<sequence length="327" mass="37440">MNKDIERTVKACRFYQEDQDQNRKEPMIENEVPLKAWQTIGTDLFEIEGRQFIIIADYYSKYPFVKELQSPVTSKSVTNVFKELCSMLGRPDQIRSDNGPQYSATEFTNFCKEWGITHTTSSPHYPQSNGFIERQVRTVKSCIKKCIKARESISQALLNIRATPVDDKLPSPAEMLFGRTTATLLPSRKGDADDNVKHRLMQRNETMKHQYDAHARKDPLPPLYQGQEVRVLDDSTKTWTPGKVITQCPEPRSYVVETSSSASLRRNRRRLREARLPPSSTTSQSDTPQITDDTAQECPVTKTEVGNHPDVIRTLSGRTIKKPDRYQ</sequence>
<proteinExistence type="predicted"/>
<dbReference type="InterPro" id="IPR012337">
    <property type="entry name" value="RNaseH-like_sf"/>
</dbReference>
<dbReference type="InterPro" id="IPR050951">
    <property type="entry name" value="Retrovirus_Pol_polyprotein"/>
</dbReference>